<comment type="caution">
    <text evidence="1">The sequence shown here is derived from an EMBL/GenBank/DDBJ whole genome shotgun (WGS) entry which is preliminary data.</text>
</comment>
<feature type="non-terminal residue" evidence="1">
    <location>
        <position position="1"/>
    </location>
</feature>
<gene>
    <name evidence="1" type="ORF">S01H4_38190</name>
</gene>
<reference evidence="1" key="1">
    <citation type="journal article" date="2014" name="Front. Microbiol.">
        <title>High frequency of phylogenetically diverse reductive dehalogenase-homologous genes in deep subseafloor sedimentary metagenomes.</title>
        <authorList>
            <person name="Kawai M."/>
            <person name="Futagami T."/>
            <person name="Toyoda A."/>
            <person name="Takaki Y."/>
            <person name="Nishi S."/>
            <person name="Hori S."/>
            <person name="Arai W."/>
            <person name="Tsubouchi T."/>
            <person name="Morono Y."/>
            <person name="Uchiyama I."/>
            <person name="Ito T."/>
            <person name="Fujiyama A."/>
            <person name="Inagaki F."/>
            <person name="Takami H."/>
        </authorList>
    </citation>
    <scope>NUCLEOTIDE SEQUENCE</scope>
    <source>
        <strain evidence="1">Expedition CK06-06</strain>
    </source>
</reference>
<dbReference type="AlphaFoldDB" id="X1C9E7"/>
<name>X1C9E7_9ZZZZ</name>
<accession>X1C9E7</accession>
<proteinExistence type="predicted"/>
<sequence length="108" mass="12799">ITKVPDGFGRNTYEQAIIEHFNPSPDIHTPVPELAYWHYYQESEANTDDYEKFFEAKNTEIDAIENYLFKNQDGFEKELLKTWEIDKKKALQMITDYTAKWAKKTLSN</sequence>
<dbReference type="EMBL" id="BART01020578">
    <property type="protein sequence ID" value="GAH04756.1"/>
    <property type="molecule type" value="Genomic_DNA"/>
</dbReference>
<protein>
    <submittedName>
        <fullName evidence="1">Uncharacterized protein</fullName>
    </submittedName>
</protein>
<organism evidence="1">
    <name type="scientific">marine sediment metagenome</name>
    <dbReference type="NCBI Taxonomy" id="412755"/>
    <lineage>
        <taxon>unclassified sequences</taxon>
        <taxon>metagenomes</taxon>
        <taxon>ecological metagenomes</taxon>
    </lineage>
</organism>
<evidence type="ECO:0000313" key="1">
    <source>
        <dbReference type="EMBL" id="GAH04756.1"/>
    </source>
</evidence>